<gene>
    <name evidence="3" type="ORF">Ccel01_27210</name>
</gene>
<evidence type="ECO:0000256" key="1">
    <source>
        <dbReference type="ARBA" id="ARBA00008007"/>
    </source>
</evidence>
<dbReference type="SUPFAM" id="SSF53271">
    <property type="entry name" value="PRTase-like"/>
    <property type="match status" value="1"/>
</dbReference>
<sequence>MPDARATGHAGPVLLAALDDVARLVLPVACPGCDAPDVRWCEPCLAPLRAPLRRRERGAPRLDRLDGVAPLPVWAPAAYTGPVRGVVVAWKDRGRADLDRPLADAAWRAGTALGPVLGAVLGPGRGPAHGPALGSGVGAVPGEGPRGCPVLVVPAPTTRAARRARGRDPVALLARAVAAGLDTSGTPARSAALLVHRGRARDQVGLGSRARGARLGTVAVAPGKLLGVGAGGLVRPLAGRSAGARRGPPGRRPSTGAPAPAVACLLVDDVVTTGATLAACERALTSAGALVLGAVALAATPSPGERRRSAGQPP</sequence>
<dbReference type="CDD" id="cd06223">
    <property type="entry name" value="PRTases_typeI"/>
    <property type="match status" value="1"/>
</dbReference>
<name>A0AAV5P676_CELCE</name>
<evidence type="ECO:0000256" key="2">
    <source>
        <dbReference type="SAM" id="MobiDB-lite"/>
    </source>
</evidence>
<proteinExistence type="inferred from homology"/>
<comment type="similarity">
    <text evidence="1">Belongs to the ComF/GntX family.</text>
</comment>
<protein>
    <recommendedName>
        <fullName evidence="5">ComF family protein</fullName>
    </recommendedName>
</protein>
<evidence type="ECO:0000313" key="4">
    <source>
        <dbReference type="Proteomes" id="UP001165168"/>
    </source>
</evidence>
<accession>A0AAV5P676</accession>
<dbReference type="PANTHER" id="PTHR47505:SF1">
    <property type="entry name" value="DNA UTILIZATION PROTEIN YHGH"/>
    <property type="match status" value="1"/>
</dbReference>
<reference evidence="3" key="1">
    <citation type="submission" date="2023-03" db="EMBL/GenBank/DDBJ databases">
        <title>Cellulosimicrobium cellulans NBRC 103059.</title>
        <authorList>
            <person name="Ichikawa N."/>
            <person name="Sato H."/>
            <person name="Tonouchi N."/>
        </authorList>
    </citation>
    <scope>NUCLEOTIDE SEQUENCE</scope>
    <source>
        <strain evidence="3">NBRC 103059</strain>
    </source>
</reference>
<evidence type="ECO:0000313" key="3">
    <source>
        <dbReference type="EMBL" id="GLY58119.1"/>
    </source>
</evidence>
<dbReference type="InterPro" id="IPR000836">
    <property type="entry name" value="PRTase_dom"/>
</dbReference>
<evidence type="ECO:0008006" key="5">
    <source>
        <dbReference type="Google" id="ProtNLM"/>
    </source>
</evidence>
<dbReference type="Gene3D" id="3.40.50.2020">
    <property type="match status" value="1"/>
</dbReference>
<dbReference type="Proteomes" id="UP001165168">
    <property type="component" value="Unassembled WGS sequence"/>
</dbReference>
<dbReference type="PANTHER" id="PTHR47505">
    <property type="entry name" value="DNA UTILIZATION PROTEIN YHGH"/>
    <property type="match status" value="1"/>
</dbReference>
<organism evidence="3 4">
    <name type="scientific">Cellulosimicrobium cellulans</name>
    <name type="common">Arthrobacter luteus</name>
    <dbReference type="NCBI Taxonomy" id="1710"/>
    <lineage>
        <taxon>Bacteria</taxon>
        <taxon>Bacillati</taxon>
        <taxon>Actinomycetota</taxon>
        <taxon>Actinomycetes</taxon>
        <taxon>Micrococcales</taxon>
        <taxon>Promicromonosporaceae</taxon>
        <taxon>Cellulosimicrobium</taxon>
    </lineage>
</organism>
<dbReference type="EMBL" id="BSTG01000003">
    <property type="protein sequence ID" value="GLY58119.1"/>
    <property type="molecule type" value="Genomic_DNA"/>
</dbReference>
<dbReference type="InterPro" id="IPR029057">
    <property type="entry name" value="PRTase-like"/>
</dbReference>
<dbReference type="InterPro" id="IPR051910">
    <property type="entry name" value="ComF/GntX_DNA_util-trans"/>
</dbReference>
<feature type="region of interest" description="Disordered" evidence="2">
    <location>
        <begin position="239"/>
        <end position="258"/>
    </location>
</feature>
<dbReference type="AlphaFoldDB" id="A0AAV5P676"/>
<comment type="caution">
    <text evidence="3">The sequence shown here is derived from an EMBL/GenBank/DDBJ whole genome shotgun (WGS) entry which is preliminary data.</text>
</comment>